<feature type="domain" description="Peptidase M14" evidence="3">
    <location>
        <begin position="1"/>
        <end position="45"/>
    </location>
</feature>
<dbReference type="EMBL" id="KE164837">
    <property type="protein sequence ID" value="EPQ20410.1"/>
    <property type="molecule type" value="Genomic_DNA"/>
</dbReference>
<dbReference type="InterPro" id="IPR050753">
    <property type="entry name" value="Peptidase_M14_domain"/>
</dbReference>
<evidence type="ECO:0000259" key="3">
    <source>
        <dbReference type="Pfam" id="PF00246"/>
    </source>
</evidence>
<comment type="similarity">
    <text evidence="1">Belongs to the peptidase M14 family.</text>
</comment>
<evidence type="ECO:0000256" key="1">
    <source>
        <dbReference type="ARBA" id="ARBA00005988"/>
    </source>
</evidence>
<dbReference type="MEROPS" id="M14.012"/>
<dbReference type="Proteomes" id="UP000052978">
    <property type="component" value="Unassembled WGS sequence"/>
</dbReference>
<dbReference type="GO" id="GO:0004181">
    <property type="term" value="F:metallocarboxypeptidase activity"/>
    <property type="evidence" value="ECO:0007669"/>
    <property type="project" value="InterPro"/>
</dbReference>
<proteinExistence type="inferred from homology"/>
<dbReference type="GO" id="GO:0005615">
    <property type="term" value="C:extracellular space"/>
    <property type="evidence" value="ECO:0007669"/>
    <property type="project" value="TreeGrafter"/>
</dbReference>
<keyword evidence="4" id="KW-0645">Protease</keyword>
<dbReference type="GO" id="GO:0016485">
    <property type="term" value="P:protein processing"/>
    <property type="evidence" value="ECO:0007669"/>
    <property type="project" value="TreeGrafter"/>
</dbReference>
<dbReference type="Gene3D" id="3.40.630.10">
    <property type="entry name" value="Zn peptidases"/>
    <property type="match status" value="1"/>
</dbReference>
<sequence length="196" mass="21032">MLIYLAQYLCSEYLLGSTRIQRLLNTTRIHLLPSMNPDGYEVAAAEVSTHSAAVHRQQLGGWRGGVRPGLGDGTSAGGSIGESCSGRGTDAENPMACHRGDALWRGRKMRKGVERASALAGGWSSRTCRRRGAVGNGGGHSRLGSSQCQALRPEGQQWGRWEGPERGQRSSVDMLPSSSCKPERSHGCPQRSRVGC</sequence>
<dbReference type="eggNOG" id="KOG2649">
    <property type="taxonomic scope" value="Eukaryota"/>
</dbReference>
<evidence type="ECO:0000313" key="4">
    <source>
        <dbReference type="EMBL" id="EPQ20410.1"/>
    </source>
</evidence>
<dbReference type="PANTHER" id="PTHR11532">
    <property type="entry name" value="PROTEASE M14 CARBOXYPEPTIDASE"/>
    <property type="match status" value="1"/>
</dbReference>
<dbReference type="Pfam" id="PF00246">
    <property type="entry name" value="Peptidase_M14"/>
    <property type="match status" value="1"/>
</dbReference>
<dbReference type="GO" id="GO:0008270">
    <property type="term" value="F:zinc ion binding"/>
    <property type="evidence" value="ECO:0007669"/>
    <property type="project" value="InterPro"/>
</dbReference>
<dbReference type="GO" id="GO:0006518">
    <property type="term" value="P:peptide metabolic process"/>
    <property type="evidence" value="ECO:0007669"/>
    <property type="project" value="TreeGrafter"/>
</dbReference>
<keyword evidence="5" id="KW-1185">Reference proteome</keyword>
<evidence type="ECO:0000313" key="5">
    <source>
        <dbReference type="Proteomes" id="UP000052978"/>
    </source>
</evidence>
<feature type="region of interest" description="Disordered" evidence="2">
    <location>
        <begin position="128"/>
        <end position="196"/>
    </location>
</feature>
<accession>S7NTY1</accession>
<protein>
    <submittedName>
        <fullName evidence="4">Carboxypeptidase Z</fullName>
    </submittedName>
</protein>
<keyword evidence="4" id="KW-0121">Carboxypeptidase</keyword>
<dbReference type="InterPro" id="IPR000834">
    <property type="entry name" value="Peptidase_M14"/>
</dbReference>
<evidence type="ECO:0000256" key="2">
    <source>
        <dbReference type="SAM" id="MobiDB-lite"/>
    </source>
</evidence>
<reference evidence="4 5" key="1">
    <citation type="journal article" date="2013" name="Nat. Commun.">
        <title>Genome analysis reveals insights into physiology and longevity of the Brandt's bat Myotis brandtii.</title>
        <authorList>
            <person name="Seim I."/>
            <person name="Fang X."/>
            <person name="Xiong Z."/>
            <person name="Lobanov A.V."/>
            <person name="Huang Z."/>
            <person name="Ma S."/>
            <person name="Feng Y."/>
            <person name="Turanov A.A."/>
            <person name="Zhu Y."/>
            <person name="Lenz T.L."/>
            <person name="Gerashchenko M.V."/>
            <person name="Fan D."/>
            <person name="Hee Yim S."/>
            <person name="Yao X."/>
            <person name="Jordan D."/>
            <person name="Xiong Y."/>
            <person name="Ma Y."/>
            <person name="Lyapunov A.N."/>
            <person name="Chen G."/>
            <person name="Kulakova O.I."/>
            <person name="Sun Y."/>
            <person name="Lee S.G."/>
            <person name="Bronson R.T."/>
            <person name="Moskalev A.A."/>
            <person name="Sunyaev S.R."/>
            <person name="Zhang G."/>
            <person name="Krogh A."/>
            <person name="Wang J."/>
            <person name="Gladyshev V.N."/>
        </authorList>
    </citation>
    <scope>NUCLEOTIDE SEQUENCE [LARGE SCALE GENOMIC DNA]</scope>
</reference>
<gene>
    <name evidence="4" type="ORF">D623_10021477</name>
</gene>
<organism evidence="4 5">
    <name type="scientific">Myotis brandtii</name>
    <name type="common">Brandt's bat</name>
    <dbReference type="NCBI Taxonomy" id="109478"/>
    <lineage>
        <taxon>Eukaryota</taxon>
        <taxon>Metazoa</taxon>
        <taxon>Chordata</taxon>
        <taxon>Craniata</taxon>
        <taxon>Vertebrata</taxon>
        <taxon>Euteleostomi</taxon>
        <taxon>Mammalia</taxon>
        <taxon>Eutheria</taxon>
        <taxon>Laurasiatheria</taxon>
        <taxon>Chiroptera</taxon>
        <taxon>Yangochiroptera</taxon>
        <taxon>Vespertilionidae</taxon>
        <taxon>Myotis</taxon>
    </lineage>
</organism>
<keyword evidence="4" id="KW-0378">Hydrolase</keyword>
<name>S7NTY1_MYOBR</name>
<dbReference type="AlphaFoldDB" id="S7NTY1"/>
<dbReference type="SUPFAM" id="SSF53187">
    <property type="entry name" value="Zn-dependent exopeptidases"/>
    <property type="match status" value="1"/>
</dbReference>
<dbReference type="PANTHER" id="PTHR11532:SF63">
    <property type="entry name" value="CARBOXYPEPTIDASE Z"/>
    <property type="match status" value="1"/>
</dbReference>